<dbReference type="AlphaFoldDB" id="W9SFE4"/>
<dbReference type="Proteomes" id="UP000030645">
    <property type="component" value="Unassembled WGS sequence"/>
</dbReference>
<dbReference type="PROSITE" id="PS51257">
    <property type="entry name" value="PROKAR_LIPOPROTEIN"/>
    <property type="match status" value="1"/>
</dbReference>
<sequence length="79" mass="8525">MVRFSLSLHSKSIGTGITLIGCQTMKILRRAKMVFLKLQPVIAAYSGGVGGRVTCQNAQLMDGFPLTLIVSKTEVQISN</sequence>
<name>W9SFE4_9ROSA</name>
<keyword evidence="2" id="KW-1185">Reference proteome</keyword>
<evidence type="ECO:0000313" key="1">
    <source>
        <dbReference type="EMBL" id="EXC04109.1"/>
    </source>
</evidence>
<protein>
    <submittedName>
        <fullName evidence="1">Uncharacterized protein</fullName>
    </submittedName>
</protein>
<proteinExistence type="predicted"/>
<accession>W9SFE4</accession>
<organism evidence="1 2">
    <name type="scientific">Morus notabilis</name>
    <dbReference type="NCBI Taxonomy" id="981085"/>
    <lineage>
        <taxon>Eukaryota</taxon>
        <taxon>Viridiplantae</taxon>
        <taxon>Streptophyta</taxon>
        <taxon>Embryophyta</taxon>
        <taxon>Tracheophyta</taxon>
        <taxon>Spermatophyta</taxon>
        <taxon>Magnoliopsida</taxon>
        <taxon>eudicotyledons</taxon>
        <taxon>Gunneridae</taxon>
        <taxon>Pentapetalae</taxon>
        <taxon>rosids</taxon>
        <taxon>fabids</taxon>
        <taxon>Rosales</taxon>
        <taxon>Moraceae</taxon>
        <taxon>Moreae</taxon>
        <taxon>Morus</taxon>
    </lineage>
</organism>
<evidence type="ECO:0000313" key="2">
    <source>
        <dbReference type="Proteomes" id="UP000030645"/>
    </source>
</evidence>
<dbReference type="EMBL" id="KE345442">
    <property type="protein sequence ID" value="EXC04109.1"/>
    <property type="molecule type" value="Genomic_DNA"/>
</dbReference>
<gene>
    <name evidence="1" type="ORF">L484_012346</name>
</gene>
<reference evidence="2" key="1">
    <citation type="submission" date="2013-01" db="EMBL/GenBank/DDBJ databases">
        <title>Draft Genome Sequence of a Mulberry Tree, Morus notabilis C.K. Schneid.</title>
        <authorList>
            <person name="He N."/>
            <person name="Zhao S."/>
        </authorList>
    </citation>
    <scope>NUCLEOTIDE SEQUENCE</scope>
</reference>